<dbReference type="PANTHER" id="PTHR24148">
    <property type="entry name" value="ANKYRIN REPEAT DOMAIN-CONTAINING PROTEIN 39 HOMOLOG-RELATED"/>
    <property type="match status" value="1"/>
</dbReference>
<keyword evidence="4" id="KW-1185">Reference proteome</keyword>
<name>A0A084BC32_STACB</name>
<feature type="domain" description="Heterokaryon incompatibility" evidence="2">
    <location>
        <begin position="52"/>
        <end position="228"/>
    </location>
</feature>
<dbReference type="Proteomes" id="UP000028045">
    <property type="component" value="Unassembled WGS sequence"/>
</dbReference>
<dbReference type="InterPro" id="IPR052895">
    <property type="entry name" value="HetReg/Transcr_Mod"/>
</dbReference>
<evidence type="ECO:0000313" key="3">
    <source>
        <dbReference type="EMBL" id="KEY75111.1"/>
    </source>
</evidence>
<dbReference type="EMBL" id="KL647400">
    <property type="protein sequence ID" value="KEY75111.1"/>
    <property type="molecule type" value="Genomic_DNA"/>
</dbReference>
<dbReference type="InterPro" id="IPR010730">
    <property type="entry name" value="HET"/>
</dbReference>
<dbReference type="OrthoDB" id="3477286at2759"/>
<dbReference type="PANTHER" id="PTHR24148:SF64">
    <property type="entry name" value="HETEROKARYON INCOMPATIBILITY DOMAIN-CONTAINING PROTEIN"/>
    <property type="match status" value="1"/>
</dbReference>
<accession>A0A084BC32</accession>
<evidence type="ECO:0000256" key="1">
    <source>
        <dbReference type="SAM" id="MobiDB-lite"/>
    </source>
</evidence>
<reference evidence="3 4" key="1">
    <citation type="journal article" date="2014" name="BMC Genomics">
        <title>Comparative genome sequencing reveals chemotype-specific gene clusters in the toxigenic black mold Stachybotrys.</title>
        <authorList>
            <person name="Semeiks J."/>
            <person name="Borek D."/>
            <person name="Otwinowski Z."/>
            <person name="Grishin N.V."/>
        </authorList>
    </citation>
    <scope>NUCLEOTIDE SEQUENCE [LARGE SCALE GENOMIC DNA]</scope>
    <source>
        <strain evidence="4">CBS 109288 / IBT 7711</strain>
    </source>
</reference>
<organism evidence="3 4">
    <name type="scientific">Stachybotrys chartarum (strain CBS 109288 / IBT 7711)</name>
    <name type="common">Toxic black mold</name>
    <name type="synonym">Stilbospora chartarum</name>
    <dbReference type="NCBI Taxonomy" id="1280523"/>
    <lineage>
        <taxon>Eukaryota</taxon>
        <taxon>Fungi</taxon>
        <taxon>Dikarya</taxon>
        <taxon>Ascomycota</taxon>
        <taxon>Pezizomycotina</taxon>
        <taxon>Sordariomycetes</taxon>
        <taxon>Hypocreomycetidae</taxon>
        <taxon>Hypocreales</taxon>
        <taxon>Stachybotryaceae</taxon>
        <taxon>Stachybotrys</taxon>
    </lineage>
</organism>
<evidence type="ECO:0000313" key="4">
    <source>
        <dbReference type="Proteomes" id="UP000028045"/>
    </source>
</evidence>
<gene>
    <name evidence="3" type="ORF">S7711_01566</name>
</gene>
<proteinExistence type="predicted"/>
<sequence length="762" mass="86025">MYSPIEDRGTYEYQPLDPGHVRILHLQPGEHNDSVFIEITHEPLEKGPVNPYRALSWEWGKEPENEYIRVKNKDANGSGRREDVMEDGAYKTDTLRVKPNLLAALKHLRSTNRIKRLWVDAISIDQIELARTDAEKEGKNDEKSNQISMMTKIFGLAEEVSVWLGEERDNSDKAIEFVEALLNLDDSNHITGLERSTFDDSTRLTQSLEPLIALLKRGWFSRRWVVQEIAMAKRATVYCGKASISWDQLADAVALLEKVSRDGTINRAFKKVSSTNHVPEYIGKISSLPAYRLVQTTTRMFRGHGDDRGTRSWRFTLEELVSYLAAFRAARLHDTIYAVLGMASDFEPVRGRPLEVSTPPSHLIRKDTMGNWGKGGKEPFVVDYEKDPLLVFKEFLAHAIANSKSLDILNRPWAPNYGIDSKGERQKIDLPSWIASLSRKPFQATSDQRMVRFNPDPLCGPASFRQKLYTASLKEPATCLIDPTSNSPYMTVRGFELTTIDETFDSSFLGNVPPEWLEAGGWEEDARGEIPLPPQALWRTLVADRNSVGEDPDRWYPLVFQSVAKDRGLSYGFESYRLIHESTNAAVPELFRRVEAVVWNRRLIRTRGGYTEWISPKHIHKRPRMAVNGADHTSQSGRGLGLAPRGARAGDKVYIIFGCSVPLVLRKKTAETHLNGYYKHRDVGLGIVDEARGADPGSVTSVLDDALSRSPDPVEDGVDEPPATNKETYTVIGEAYIDHMMDGQAMAYFTERVRSARNFTLE</sequence>
<protein>
    <recommendedName>
        <fullName evidence="2">Heterokaryon incompatibility domain-containing protein</fullName>
    </recommendedName>
</protein>
<evidence type="ECO:0000259" key="2">
    <source>
        <dbReference type="Pfam" id="PF06985"/>
    </source>
</evidence>
<dbReference type="Pfam" id="PF06985">
    <property type="entry name" value="HET"/>
    <property type="match status" value="1"/>
</dbReference>
<dbReference type="HOGENOM" id="CLU_004184_10_1_1"/>
<feature type="region of interest" description="Disordered" evidence="1">
    <location>
        <begin position="698"/>
        <end position="725"/>
    </location>
</feature>
<dbReference type="AlphaFoldDB" id="A0A084BC32"/>